<accession>U6SHS8</accession>
<name>U6SHS8_9BACI</name>
<reference evidence="1 2" key="1">
    <citation type="journal article" date="2013" name="Genome Announc.">
        <title>Genome Sequence of the Extreme Obligate Alkaliphile Bacillus marmarensis Strain DSM 21297.</title>
        <authorList>
            <person name="Wernick D.G."/>
            <person name="Choi K.Y."/>
            <person name="Tat C.A."/>
            <person name="Lafontaine Rivera J.G."/>
            <person name="Liao J.C."/>
        </authorList>
    </citation>
    <scope>NUCLEOTIDE SEQUENCE [LARGE SCALE GENOMIC DNA]</scope>
    <source>
        <strain evidence="1 2">DSM 21297</strain>
    </source>
</reference>
<evidence type="ECO:0000313" key="1">
    <source>
        <dbReference type="EMBL" id="ERN51128.1"/>
    </source>
</evidence>
<dbReference type="Proteomes" id="UP000017170">
    <property type="component" value="Unassembled WGS sequence"/>
</dbReference>
<dbReference type="RefSeq" id="WP_022629983.1">
    <property type="nucleotide sequence ID" value="NZ_ATAE01000082.1"/>
</dbReference>
<dbReference type="EMBL" id="ATAE01000082">
    <property type="protein sequence ID" value="ERN51128.1"/>
    <property type="molecule type" value="Genomic_DNA"/>
</dbReference>
<dbReference type="AlphaFoldDB" id="U6SHS8"/>
<sequence>MVIILGEKNDGKYLREFVDKIRNVGVNVDIIIVDIVYFERENICFINEYKMEFVLKFYFLVINGLCKNDEFEFNKDVGIYMCKVGYLVI</sequence>
<keyword evidence="2" id="KW-1185">Reference proteome</keyword>
<protein>
    <submittedName>
        <fullName evidence="1">Uncharacterized protein</fullName>
    </submittedName>
</protein>
<comment type="caution">
    <text evidence="1">The sequence shown here is derived from an EMBL/GenBank/DDBJ whole genome shotgun (WGS) entry which is preliminary data.</text>
</comment>
<dbReference type="PATRIC" id="fig|1188261.3.peg.4015"/>
<organism evidence="1 2">
    <name type="scientific">Alkalihalophilus marmarensis DSM 21297</name>
    <dbReference type="NCBI Taxonomy" id="1188261"/>
    <lineage>
        <taxon>Bacteria</taxon>
        <taxon>Bacillati</taxon>
        <taxon>Bacillota</taxon>
        <taxon>Bacilli</taxon>
        <taxon>Bacillales</taxon>
        <taxon>Bacillaceae</taxon>
        <taxon>Alkalihalophilus</taxon>
    </lineage>
</organism>
<gene>
    <name evidence="1" type="ORF">A33I_20935</name>
</gene>
<evidence type="ECO:0000313" key="2">
    <source>
        <dbReference type="Proteomes" id="UP000017170"/>
    </source>
</evidence>
<proteinExistence type="predicted"/>